<dbReference type="Gene3D" id="2.120.10.30">
    <property type="entry name" value="TolB, C-terminal domain"/>
    <property type="match status" value="1"/>
</dbReference>
<dbReference type="EMBL" id="JACOOJ010000017">
    <property type="protein sequence ID" value="MBC5633238.1"/>
    <property type="molecule type" value="Genomic_DNA"/>
</dbReference>
<sequence length="387" mass="44327">MKKTNTFLAILLLMMAACGEGNKQATEIITVDVSANYPEKELILQDIMDVEYVPLETTDEFITKGVVKAIGKEILLITNQGNDGDILVFDRKTGKGIRKINRKGQGGEEYSYPYYITLDEDKKEMFVADYATRKILVYDLSGNFKRSFKYTDTSYYNDLFDYDRDHLITYKNYPALQENDKACHILISKQDGSVAREIRTPFKELETPIVTKDEFIVSPEFHQTYPDHTDWLLVNTSSDTIYRYSADGSISPSVVRTPSIHAMETKVFLFPTVMADRYYFMRTMKKEVDFKTFKGFPSTDLVYDKQEKALFEYTLYNADYSNKQQVSLGLSFNGIVNHEIATCQSLEAASLIEAHEKGQLKGRLKEIAAGLDEESNAVIMLVKYRKK</sequence>
<dbReference type="SUPFAM" id="SSF75011">
    <property type="entry name" value="3-carboxy-cis,cis-mucoante lactonizing enzyme"/>
    <property type="match status" value="1"/>
</dbReference>
<evidence type="ECO:0000313" key="2">
    <source>
        <dbReference type="Proteomes" id="UP000651475"/>
    </source>
</evidence>
<keyword evidence="2" id="KW-1185">Reference proteome</keyword>
<reference evidence="1 2" key="1">
    <citation type="submission" date="2020-08" db="EMBL/GenBank/DDBJ databases">
        <title>Genome public.</title>
        <authorList>
            <person name="Liu C."/>
            <person name="Sun Q."/>
        </authorList>
    </citation>
    <scope>NUCLEOTIDE SEQUENCE [LARGE SCALE GENOMIC DNA]</scope>
    <source>
        <strain evidence="1 2">NSJ-79</strain>
    </source>
</reference>
<dbReference type="PROSITE" id="PS51257">
    <property type="entry name" value="PROKAR_LIPOPROTEIN"/>
    <property type="match status" value="1"/>
</dbReference>
<comment type="caution">
    <text evidence="1">The sequence shown here is derived from an EMBL/GenBank/DDBJ whole genome shotgun (WGS) entry which is preliminary data.</text>
</comment>
<dbReference type="InterPro" id="IPR011042">
    <property type="entry name" value="6-blade_b-propeller_TolB-like"/>
</dbReference>
<dbReference type="RefSeq" id="WP_186929978.1">
    <property type="nucleotide sequence ID" value="NZ_JACOOJ010000017.1"/>
</dbReference>
<dbReference type="Pfam" id="PF17170">
    <property type="entry name" value="DUF5128"/>
    <property type="match status" value="1"/>
</dbReference>
<dbReference type="Proteomes" id="UP000651475">
    <property type="component" value="Unassembled WGS sequence"/>
</dbReference>
<proteinExistence type="predicted"/>
<name>A0ABR7DP70_9BACT</name>
<organism evidence="1 2">
    <name type="scientific">Parabacteroides hominis</name>
    <dbReference type="NCBI Taxonomy" id="2763057"/>
    <lineage>
        <taxon>Bacteria</taxon>
        <taxon>Pseudomonadati</taxon>
        <taxon>Bacteroidota</taxon>
        <taxon>Bacteroidia</taxon>
        <taxon>Bacteroidales</taxon>
        <taxon>Tannerellaceae</taxon>
        <taxon>Parabacteroides</taxon>
    </lineage>
</organism>
<gene>
    <name evidence="1" type="ORF">H8S65_10735</name>
</gene>
<accession>A0ABR7DP70</accession>
<protein>
    <submittedName>
        <fullName evidence="1">6-bladed beta-propeller</fullName>
    </submittedName>
</protein>
<evidence type="ECO:0000313" key="1">
    <source>
        <dbReference type="EMBL" id="MBC5633238.1"/>
    </source>
</evidence>